<gene>
    <name evidence="2" type="ORF">GCM10010302_64520</name>
</gene>
<evidence type="ECO:0000313" key="2">
    <source>
        <dbReference type="EMBL" id="GAA0316520.1"/>
    </source>
</evidence>
<accession>A0ABP3FF61</accession>
<feature type="compositionally biased region" description="Low complexity" evidence="1">
    <location>
        <begin position="87"/>
        <end position="101"/>
    </location>
</feature>
<reference evidence="3" key="1">
    <citation type="journal article" date="2019" name="Int. J. Syst. Evol. Microbiol.">
        <title>The Global Catalogue of Microorganisms (GCM) 10K type strain sequencing project: providing services to taxonomists for standard genome sequencing and annotation.</title>
        <authorList>
            <consortium name="The Broad Institute Genomics Platform"/>
            <consortium name="The Broad Institute Genome Sequencing Center for Infectious Disease"/>
            <person name="Wu L."/>
            <person name="Ma J."/>
        </authorList>
    </citation>
    <scope>NUCLEOTIDE SEQUENCE [LARGE SCALE GENOMIC DNA]</scope>
    <source>
        <strain evidence="3">JCM 4505</strain>
    </source>
</reference>
<dbReference type="Proteomes" id="UP001501867">
    <property type="component" value="Unassembled WGS sequence"/>
</dbReference>
<organism evidence="2 3">
    <name type="scientific">Streptomyces polychromogenes</name>
    <dbReference type="NCBI Taxonomy" id="67342"/>
    <lineage>
        <taxon>Bacteria</taxon>
        <taxon>Bacillati</taxon>
        <taxon>Actinomycetota</taxon>
        <taxon>Actinomycetes</taxon>
        <taxon>Kitasatosporales</taxon>
        <taxon>Streptomycetaceae</taxon>
        <taxon>Streptomyces</taxon>
    </lineage>
</organism>
<keyword evidence="3" id="KW-1185">Reference proteome</keyword>
<sequence>MQVVGVDEGAVEVEEGRPGAVAVAGGHGAGRSFPSCARDRTAAGAGVRGARPWARAPAPDPAGQTAGRWRTAAFRGYGPGQAQPETGGPARSGRPAGASGPDRGGSEQEGTRR</sequence>
<evidence type="ECO:0000313" key="3">
    <source>
        <dbReference type="Proteomes" id="UP001501867"/>
    </source>
</evidence>
<feature type="region of interest" description="Disordered" evidence="1">
    <location>
        <begin position="43"/>
        <end position="113"/>
    </location>
</feature>
<evidence type="ECO:0000256" key="1">
    <source>
        <dbReference type="SAM" id="MobiDB-lite"/>
    </source>
</evidence>
<name>A0ABP3FF61_9ACTN</name>
<protein>
    <submittedName>
        <fullName evidence="2">Uncharacterized protein</fullName>
    </submittedName>
</protein>
<dbReference type="EMBL" id="BAAABV010000028">
    <property type="protein sequence ID" value="GAA0316520.1"/>
    <property type="molecule type" value="Genomic_DNA"/>
</dbReference>
<feature type="compositionally biased region" description="Low complexity" evidence="1">
    <location>
        <begin position="43"/>
        <end position="63"/>
    </location>
</feature>
<comment type="caution">
    <text evidence="2">The sequence shown here is derived from an EMBL/GenBank/DDBJ whole genome shotgun (WGS) entry which is preliminary data.</text>
</comment>
<proteinExistence type="predicted"/>
<feature type="compositionally biased region" description="Basic and acidic residues" evidence="1">
    <location>
        <begin position="104"/>
        <end position="113"/>
    </location>
</feature>